<protein>
    <submittedName>
        <fullName evidence="7">Sugar-binding transcriptional regulator</fullName>
    </submittedName>
</protein>
<dbReference type="InterPro" id="IPR007324">
    <property type="entry name" value="Sugar-bd_dom_put"/>
</dbReference>
<proteinExistence type="inferred from homology"/>
<dbReference type="Gene3D" id="3.40.50.1360">
    <property type="match status" value="1"/>
</dbReference>
<dbReference type="Gene3D" id="1.10.10.10">
    <property type="entry name" value="Winged helix-like DNA-binding domain superfamily/Winged helix DNA-binding domain"/>
    <property type="match status" value="1"/>
</dbReference>
<organism evidence="7 8">
    <name type="scientific">Vogesella aquatica</name>
    <dbReference type="NCBI Taxonomy" id="2984206"/>
    <lineage>
        <taxon>Bacteria</taxon>
        <taxon>Pseudomonadati</taxon>
        <taxon>Pseudomonadota</taxon>
        <taxon>Betaproteobacteria</taxon>
        <taxon>Neisseriales</taxon>
        <taxon>Chromobacteriaceae</taxon>
        <taxon>Vogesella</taxon>
    </lineage>
</organism>
<evidence type="ECO:0000256" key="1">
    <source>
        <dbReference type="ARBA" id="ARBA00010466"/>
    </source>
</evidence>
<dbReference type="InterPro" id="IPR051054">
    <property type="entry name" value="SorC_transcr_regulators"/>
</dbReference>
<dbReference type="InterPro" id="IPR037171">
    <property type="entry name" value="NagB/RpiA_transferase-like"/>
</dbReference>
<feature type="domain" description="HTH marR-type" evidence="6">
    <location>
        <begin position="16"/>
        <end position="55"/>
    </location>
</feature>
<evidence type="ECO:0000313" key="7">
    <source>
        <dbReference type="EMBL" id="MDC7718949.1"/>
    </source>
</evidence>
<dbReference type="InterPro" id="IPR000835">
    <property type="entry name" value="HTH_MarR-typ"/>
</dbReference>
<keyword evidence="8" id="KW-1185">Reference proteome</keyword>
<dbReference type="Pfam" id="PF04198">
    <property type="entry name" value="Sugar-bind"/>
    <property type="match status" value="1"/>
</dbReference>
<dbReference type="InterPro" id="IPR036388">
    <property type="entry name" value="WH-like_DNA-bd_sf"/>
</dbReference>
<dbReference type="SUPFAM" id="SSF100950">
    <property type="entry name" value="NagB/RpiA/CoA transferase-like"/>
    <property type="match status" value="1"/>
</dbReference>
<dbReference type="Proteomes" id="UP001219956">
    <property type="component" value="Unassembled WGS sequence"/>
</dbReference>
<evidence type="ECO:0000259" key="5">
    <source>
        <dbReference type="Pfam" id="PF04198"/>
    </source>
</evidence>
<keyword evidence="4" id="KW-0804">Transcription</keyword>
<reference evidence="7 8" key="1">
    <citation type="submission" date="2023-01" db="EMBL/GenBank/DDBJ databases">
        <title>Novel species of the genus Vogesella isolated from rivers.</title>
        <authorList>
            <person name="Lu H."/>
        </authorList>
    </citation>
    <scope>NUCLEOTIDE SEQUENCE [LARGE SCALE GENOMIC DNA]</scope>
    <source>
        <strain evidence="7 8">DC21W</strain>
    </source>
</reference>
<dbReference type="Pfam" id="PF12802">
    <property type="entry name" value="MarR_2"/>
    <property type="match status" value="1"/>
</dbReference>
<dbReference type="PANTHER" id="PTHR34294">
    <property type="entry name" value="TRANSCRIPTIONAL REGULATOR-RELATED"/>
    <property type="match status" value="1"/>
</dbReference>
<evidence type="ECO:0000256" key="3">
    <source>
        <dbReference type="ARBA" id="ARBA00023125"/>
    </source>
</evidence>
<keyword evidence="2" id="KW-0805">Transcription regulation</keyword>
<dbReference type="EMBL" id="JAQQLF010000028">
    <property type="protein sequence ID" value="MDC7718949.1"/>
    <property type="molecule type" value="Genomic_DNA"/>
</dbReference>
<dbReference type="RefSeq" id="WP_272753153.1">
    <property type="nucleotide sequence ID" value="NZ_JAQQLF010000028.1"/>
</dbReference>
<evidence type="ECO:0000259" key="6">
    <source>
        <dbReference type="Pfam" id="PF12802"/>
    </source>
</evidence>
<comment type="caution">
    <text evidence="7">The sequence shown here is derived from an EMBL/GenBank/DDBJ whole genome shotgun (WGS) entry which is preliminary data.</text>
</comment>
<gene>
    <name evidence="7" type="ORF">PQU95_17240</name>
</gene>
<comment type="similarity">
    <text evidence="1">Belongs to the SorC transcriptional regulatory family.</text>
</comment>
<keyword evidence="3" id="KW-0238">DNA-binding</keyword>
<evidence type="ECO:0000256" key="2">
    <source>
        <dbReference type="ARBA" id="ARBA00023015"/>
    </source>
</evidence>
<accession>A0ABT5J264</accession>
<sequence>MSRQQDKLDLAARAAWLYFVAGKTQNELADQLNVSRQVAQRLVATAVERGLVKVTVHHPVADCLSLAEQLQARFGLTMCEVVPYDQDSPAELQRKLAVAGARVFERYLDVPEPRVVELGSGRTLKAIIDEMAELSCPQHRLVSLIGTIAHDGASNRYDVALPASEKTQSQYYLLPAPLYADSAEDRTQWCQHRLYRVVESMSRRADVAFIGIGTIDDGCPLQADGFLGAEEISALKSQQAVAELIGRPIDARGELVDSPVQQRVTSLALDRPPRRPLIAFAVGERKAAAILAVLRGRWLSGLVTDEACARYILVHSNALA</sequence>
<feature type="domain" description="Sugar-binding" evidence="5">
    <location>
        <begin position="59"/>
        <end position="313"/>
    </location>
</feature>
<name>A0ABT5J264_9NEIS</name>
<evidence type="ECO:0000313" key="8">
    <source>
        <dbReference type="Proteomes" id="UP001219956"/>
    </source>
</evidence>
<evidence type="ECO:0000256" key="4">
    <source>
        <dbReference type="ARBA" id="ARBA00023163"/>
    </source>
</evidence>
<dbReference type="PANTHER" id="PTHR34294:SF1">
    <property type="entry name" value="TRANSCRIPTIONAL REGULATOR LSRR"/>
    <property type="match status" value="1"/>
</dbReference>